<comment type="caution">
    <text evidence="1">The sequence shown here is derived from an EMBL/GenBank/DDBJ whole genome shotgun (WGS) entry which is preliminary data.</text>
</comment>
<organism evidence="1 2">
    <name type="scientific">Pseudomonas amygdali pv. lachrymans</name>
    <name type="common">Pseudomonas syringae pv. lachrymans</name>
    <dbReference type="NCBI Taxonomy" id="53707"/>
    <lineage>
        <taxon>Bacteria</taxon>
        <taxon>Pseudomonadati</taxon>
        <taxon>Pseudomonadota</taxon>
        <taxon>Gammaproteobacteria</taxon>
        <taxon>Pseudomonadales</taxon>
        <taxon>Pseudomonadaceae</taxon>
        <taxon>Pseudomonas</taxon>
        <taxon>Pseudomonas amygdali</taxon>
    </lineage>
</organism>
<accession>A0A0P9UYJ5</accession>
<dbReference type="PATRIC" id="fig|53707.9.peg.6213"/>
<dbReference type="AlphaFoldDB" id="A0A0P9UYJ5"/>
<reference evidence="1 2" key="1">
    <citation type="submission" date="2015-09" db="EMBL/GenBank/DDBJ databases">
        <title>Genome announcement of multiple Pseudomonas syringae strains.</title>
        <authorList>
            <person name="Thakur S."/>
            <person name="Wang P.W."/>
            <person name="Gong Y."/>
            <person name="Weir B.S."/>
            <person name="Guttman D.S."/>
        </authorList>
    </citation>
    <scope>NUCLEOTIDE SEQUENCE [LARGE SCALE GENOMIC DNA]</scope>
    <source>
        <strain evidence="1 2">ICMP3507</strain>
    </source>
</reference>
<evidence type="ECO:0000313" key="1">
    <source>
        <dbReference type="EMBL" id="KPX76560.1"/>
    </source>
</evidence>
<gene>
    <name evidence="1" type="ORF">ALO35_05775</name>
</gene>
<name>A0A0P9UYJ5_PSEAV</name>
<dbReference type="EMBL" id="LJQP01000045">
    <property type="protein sequence ID" value="KPX76560.1"/>
    <property type="molecule type" value="Genomic_DNA"/>
</dbReference>
<protein>
    <submittedName>
        <fullName evidence="1">Uncharacterized protein</fullName>
    </submittedName>
</protein>
<sequence>MPTANSMQGFAMPRFLSNSAIRLLEASQESLALALHCLGTPNRGNLRVEVARYSPAIGLIGAAAEQALAAIIVQVRGDEALATSPTQYKSARQILSDMRDLLRAPIPASSFLTAGVDNPAQHRETILQASEGFSVLFTYRATGLHAGLGVSRTVTLKQAFKVYGFLELLTKSTRIRPYMDRLPIPPDEIIDQNVLIDDLIQKFQSNDAMTERVNALRSLFLILPEVPQEAPEWLEAFDRSVVSPRPADITLLLETLQHAAPMRFRRINADGQALPVVVRPNDPNALPIALQDMRQAFGHAREQFGADVGNANGRLDQGNLDLPPESFLLDLCLQGPEQLRETLQRQTLTGQEVWPFVATALSQQGTERPYWFLVSMVDDIGQLIGQLRRAVAVSRQDQFKERCNAAIRALDAKRQERTLAPATEIATFTVAQTAAAEAARDNIPDLMDRNDGTVREASLEAIPPLAALFAGEFTAGQAFPAVYASDNPASKKYWTRQLLIAATDAGDRSMVITALREPEFANLKTDARKALRLVDILTFGPNIELG</sequence>
<evidence type="ECO:0000313" key="2">
    <source>
        <dbReference type="Proteomes" id="UP000050265"/>
    </source>
</evidence>
<dbReference type="Proteomes" id="UP000050265">
    <property type="component" value="Unassembled WGS sequence"/>
</dbReference>
<proteinExistence type="predicted"/>